<evidence type="ECO:0000313" key="2">
    <source>
        <dbReference type="EMBL" id="QNT59317.1"/>
    </source>
</evidence>
<feature type="coiled-coil region" evidence="1">
    <location>
        <begin position="38"/>
        <end position="68"/>
    </location>
</feature>
<keyword evidence="3" id="KW-1185">Reference proteome</keyword>
<dbReference type="AlphaFoldDB" id="A0A7H1MCF2"/>
<sequence>MNNLLIPAFAAVLLLGGCTYADQRFVSSQSQQQQLYENRLAIQKAEREERAERRAERREEMMDEADAVNRAYKGLNGVYLIR</sequence>
<reference evidence="2" key="1">
    <citation type="submission" date="2024-06" db="EMBL/GenBank/DDBJ databases">
        <title>Complete Genome Sequence of mouse commensal type strain Neisseria musculi.</title>
        <authorList>
            <person name="Thapa E."/>
            <person name="Aluvathingal J."/>
            <person name="Nadendla S."/>
            <person name="Mehta A."/>
            <person name="Tettelin H."/>
            <person name="Weyand N.J."/>
        </authorList>
    </citation>
    <scope>NUCLEOTIDE SEQUENCE</scope>
    <source>
        <strain evidence="2">NW831</strain>
    </source>
</reference>
<keyword evidence="2" id="KW-0449">Lipoprotein</keyword>
<dbReference type="Proteomes" id="UP000516412">
    <property type="component" value="Chromosome"/>
</dbReference>
<proteinExistence type="predicted"/>
<dbReference type="KEGG" id="nmus:H7A79_0187"/>
<name>A0A7H1MCF2_9NEIS</name>
<gene>
    <name evidence="2" type="ORF">H7A79_0187</name>
</gene>
<evidence type="ECO:0000256" key="1">
    <source>
        <dbReference type="SAM" id="Coils"/>
    </source>
</evidence>
<keyword evidence="1" id="KW-0175">Coiled coil</keyword>
<organism evidence="2 3">
    <name type="scientific">Neisseria musculi</name>
    <dbReference type="NCBI Taxonomy" id="1815583"/>
    <lineage>
        <taxon>Bacteria</taxon>
        <taxon>Pseudomonadati</taxon>
        <taxon>Pseudomonadota</taxon>
        <taxon>Betaproteobacteria</taxon>
        <taxon>Neisseriales</taxon>
        <taxon>Neisseriaceae</taxon>
        <taxon>Neisseria</taxon>
    </lineage>
</organism>
<evidence type="ECO:0000313" key="3">
    <source>
        <dbReference type="Proteomes" id="UP000516412"/>
    </source>
</evidence>
<accession>A0A7H1MCF2</accession>
<protein>
    <submittedName>
        <fullName evidence="2">Lipoprotein</fullName>
    </submittedName>
</protein>
<dbReference type="EMBL" id="CP060414">
    <property type="protein sequence ID" value="QNT59317.1"/>
    <property type="molecule type" value="Genomic_DNA"/>
</dbReference>